<sequence length="229" mass="26822">MKKCFNSNMNIVPHVNKWYPNIGILHRIFITLRWLSTPYQQIISFVPKHSNVLDIGCSHGLLAAVLFENNHISRYTGLDPSKKKLVIAQQLKDLLPATHFAQCTFEDYSDQITENIITIIDVFYLLPDGEVQKILNKIHLKSSKKTVLIVNTIDKNSSFGYFFDLFQEIIMTHVLKLTHSKYNSFFYRTGQEFEQIFHRSGYKIVNEKQIKKLLYPYRLFVLEKRSSKS</sequence>
<dbReference type="Gene3D" id="3.40.50.150">
    <property type="entry name" value="Vaccinia Virus protein VP39"/>
    <property type="match status" value="1"/>
</dbReference>
<reference evidence="2" key="1">
    <citation type="submission" date="2017-09" db="EMBL/GenBank/DDBJ databases">
        <title>Depth-based differentiation of microbial function through sediment-hosted aquifers and enrichment of novel symbionts in the deep terrestrial subsurface.</title>
        <authorList>
            <person name="Probst A.J."/>
            <person name="Ladd B."/>
            <person name="Jarett J.K."/>
            <person name="Geller-Mcgrath D.E."/>
            <person name="Sieber C.M.K."/>
            <person name="Emerson J.B."/>
            <person name="Anantharaman K."/>
            <person name="Thomas B.C."/>
            <person name="Malmstrom R."/>
            <person name="Stieglmeier M."/>
            <person name="Klingl A."/>
            <person name="Woyke T."/>
            <person name="Ryan C.M."/>
            <person name="Banfield J.F."/>
        </authorList>
    </citation>
    <scope>NUCLEOTIDE SEQUENCE [LARGE SCALE GENOMIC DNA]</scope>
</reference>
<comment type="caution">
    <text evidence="1">The sequence shown here is derived from an EMBL/GenBank/DDBJ whole genome shotgun (WGS) entry which is preliminary data.</text>
</comment>
<dbReference type="SUPFAM" id="SSF53335">
    <property type="entry name" value="S-adenosyl-L-methionine-dependent methyltransferases"/>
    <property type="match status" value="1"/>
</dbReference>
<dbReference type="InterPro" id="IPR029063">
    <property type="entry name" value="SAM-dependent_MTases_sf"/>
</dbReference>
<dbReference type="AlphaFoldDB" id="A0A2M7TV20"/>
<evidence type="ECO:0000313" key="2">
    <source>
        <dbReference type="Proteomes" id="UP000228503"/>
    </source>
</evidence>
<dbReference type="CDD" id="cd02440">
    <property type="entry name" value="AdoMet_MTases"/>
    <property type="match status" value="1"/>
</dbReference>
<evidence type="ECO:0000313" key="1">
    <source>
        <dbReference type="EMBL" id="PIZ61676.1"/>
    </source>
</evidence>
<protein>
    <submittedName>
        <fullName evidence="1">Uncharacterized protein</fullName>
    </submittedName>
</protein>
<name>A0A2M7TV20_9BACT</name>
<dbReference type="Proteomes" id="UP000228503">
    <property type="component" value="Unassembled WGS sequence"/>
</dbReference>
<dbReference type="EMBL" id="PFOB01000078">
    <property type="protein sequence ID" value="PIZ61676.1"/>
    <property type="molecule type" value="Genomic_DNA"/>
</dbReference>
<organism evidence="1 2">
    <name type="scientific">Candidatus Roizmanbacteria bacterium CG_4_10_14_0_2_um_filter_39_13</name>
    <dbReference type="NCBI Taxonomy" id="1974825"/>
    <lineage>
        <taxon>Bacteria</taxon>
        <taxon>Candidatus Roizmaniibacteriota</taxon>
    </lineage>
</organism>
<accession>A0A2M7TV20</accession>
<proteinExistence type="predicted"/>
<dbReference type="Pfam" id="PF13489">
    <property type="entry name" value="Methyltransf_23"/>
    <property type="match status" value="1"/>
</dbReference>
<gene>
    <name evidence="1" type="ORF">COY16_06230</name>
</gene>